<reference evidence="1" key="1">
    <citation type="submission" date="2018-12" db="EMBL/GenBank/DDBJ databases">
        <authorList>
            <person name="Will S."/>
            <person name="Neumann-Schaal M."/>
            <person name="Henke P."/>
        </authorList>
    </citation>
    <scope>NUCLEOTIDE SEQUENCE</scope>
    <source>
        <strain evidence="1">PCC 7102</strain>
    </source>
</reference>
<dbReference type="Proteomes" id="UP000271624">
    <property type="component" value="Unassembled WGS sequence"/>
</dbReference>
<gene>
    <name evidence="1" type="ORF">DSM106972_090420</name>
</gene>
<sequence length="57" mass="6091">MLKKVDILASIAQSKTSPVHILEQLATQIIASNITLANRPIAIKLIGNCNTPLAIIN</sequence>
<accession>A0A433UP12</accession>
<reference evidence="1" key="2">
    <citation type="journal article" date="2019" name="Genome Biol. Evol.">
        <title>Day and night: Metabolic profiles and evolutionary relationships of six axenic non-marine cyanobacteria.</title>
        <authorList>
            <person name="Will S.E."/>
            <person name="Henke P."/>
            <person name="Boedeker C."/>
            <person name="Huang S."/>
            <person name="Brinkmann H."/>
            <person name="Rohde M."/>
            <person name="Jarek M."/>
            <person name="Friedl T."/>
            <person name="Seufert S."/>
            <person name="Schumacher M."/>
            <person name="Overmann J."/>
            <person name="Neumann-Schaal M."/>
            <person name="Petersen J."/>
        </authorList>
    </citation>
    <scope>NUCLEOTIDE SEQUENCE [LARGE SCALE GENOMIC DNA]</scope>
    <source>
        <strain evidence="1">PCC 7102</strain>
    </source>
</reference>
<dbReference type="AlphaFoldDB" id="A0A433UP12"/>
<keyword evidence="2" id="KW-1185">Reference proteome</keyword>
<name>A0A433UP12_9CYAN</name>
<proteinExistence type="predicted"/>
<evidence type="ECO:0000313" key="2">
    <source>
        <dbReference type="Proteomes" id="UP000271624"/>
    </source>
</evidence>
<organism evidence="1 2">
    <name type="scientific">Dulcicalothrix desertica PCC 7102</name>
    <dbReference type="NCBI Taxonomy" id="232991"/>
    <lineage>
        <taxon>Bacteria</taxon>
        <taxon>Bacillati</taxon>
        <taxon>Cyanobacteriota</taxon>
        <taxon>Cyanophyceae</taxon>
        <taxon>Nostocales</taxon>
        <taxon>Calotrichaceae</taxon>
        <taxon>Dulcicalothrix</taxon>
    </lineage>
</organism>
<dbReference type="EMBL" id="RSCL01000041">
    <property type="protein sequence ID" value="RUS95566.1"/>
    <property type="molecule type" value="Genomic_DNA"/>
</dbReference>
<dbReference type="RefSeq" id="WP_158632990.1">
    <property type="nucleotide sequence ID" value="NZ_RSCL01000041.1"/>
</dbReference>
<protein>
    <submittedName>
        <fullName evidence="1">Uncharacterized protein</fullName>
    </submittedName>
</protein>
<comment type="caution">
    <text evidence="1">The sequence shown here is derived from an EMBL/GenBank/DDBJ whole genome shotgun (WGS) entry which is preliminary data.</text>
</comment>
<evidence type="ECO:0000313" key="1">
    <source>
        <dbReference type="EMBL" id="RUS95566.1"/>
    </source>
</evidence>